<dbReference type="SMART" id="SM00053">
    <property type="entry name" value="DYNc"/>
    <property type="match status" value="1"/>
</dbReference>
<dbReference type="GO" id="GO:0005737">
    <property type="term" value="C:cytoplasm"/>
    <property type="evidence" value="ECO:0007669"/>
    <property type="project" value="TreeGrafter"/>
</dbReference>
<dbReference type="InterPro" id="IPR022812">
    <property type="entry name" value="Dynamin"/>
</dbReference>
<protein>
    <submittedName>
        <fullName evidence="5">Dynamin-like protein ARC5</fullName>
    </submittedName>
</protein>
<dbReference type="InterPro" id="IPR045063">
    <property type="entry name" value="Dynamin_N"/>
</dbReference>
<name>A0A9N8EAS0_9STRA</name>
<evidence type="ECO:0000256" key="1">
    <source>
        <dbReference type="SAM" id="Coils"/>
    </source>
</evidence>
<gene>
    <name evidence="5" type="ORF">SEMRO_814_G206290.1</name>
</gene>
<dbReference type="GO" id="GO:0005874">
    <property type="term" value="C:microtubule"/>
    <property type="evidence" value="ECO:0007669"/>
    <property type="project" value="TreeGrafter"/>
</dbReference>
<dbReference type="GO" id="GO:0003924">
    <property type="term" value="F:GTPase activity"/>
    <property type="evidence" value="ECO:0007669"/>
    <property type="project" value="InterPro"/>
</dbReference>
<dbReference type="InterPro" id="IPR030381">
    <property type="entry name" value="G_DYNAMIN_dom"/>
</dbReference>
<organism evidence="5 6">
    <name type="scientific">Seminavis robusta</name>
    <dbReference type="NCBI Taxonomy" id="568900"/>
    <lineage>
        <taxon>Eukaryota</taxon>
        <taxon>Sar</taxon>
        <taxon>Stramenopiles</taxon>
        <taxon>Ochrophyta</taxon>
        <taxon>Bacillariophyta</taxon>
        <taxon>Bacillariophyceae</taxon>
        <taxon>Bacillariophycidae</taxon>
        <taxon>Naviculales</taxon>
        <taxon>Naviculaceae</taxon>
        <taxon>Seminavis</taxon>
    </lineage>
</organism>
<dbReference type="SUPFAM" id="SSF52540">
    <property type="entry name" value="P-loop containing nucleoside triphosphate hydrolases"/>
    <property type="match status" value="1"/>
</dbReference>
<feature type="domain" description="Dynamin-type G" evidence="4">
    <location>
        <begin position="137"/>
        <end position="458"/>
    </location>
</feature>
<feature type="compositionally biased region" description="Basic and acidic residues" evidence="2">
    <location>
        <begin position="80"/>
        <end position="91"/>
    </location>
</feature>
<evidence type="ECO:0000256" key="2">
    <source>
        <dbReference type="SAM" id="MobiDB-lite"/>
    </source>
</evidence>
<feature type="signal peptide" evidence="3">
    <location>
        <begin position="1"/>
        <end position="25"/>
    </location>
</feature>
<dbReference type="GO" id="GO:0005525">
    <property type="term" value="F:GTP binding"/>
    <property type="evidence" value="ECO:0007669"/>
    <property type="project" value="InterPro"/>
</dbReference>
<evidence type="ECO:0000313" key="5">
    <source>
        <dbReference type="EMBL" id="CAB9516894.1"/>
    </source>
</evidence>
<feature type="chain" id="PRO_5040303479" evidence="3">
    <location>
        <begin position="26"/>
        <end position="948"/>
    </location>
</feature>
<dbReference type="Pfam" id="PF00350">
    <property type="entry name" value="Dynamin_N"/>
    <property type="match status" value="1"/>
</dbReference>
<feature type="region of interest" description="Disordered" evidence="2">
    <location>
        <begin position="41"/>
        <end position="99"/>
    </location>
</feature>
<dbReference type="OrthoDB" id="5061070at2759"/>
<dbReference type="GO" id="GO:0016020">
    <property type="term" value="C:membrane"/>
    <property type="evidence" value="ECO:0007669"/>
    <property type="project" value="TreeGrafter"/>
</dbReference>
<reference evidence="5" key="1">
    <citation type="submission" date="2020-06" db="EMBL/GenBank/DDBJ databases">
        <authorList>
            <consortium name="Plant Systems Biology data submission"/>
        </authorList>
    </citation>
    <scope>NUCLEOTIDE SEQUENCE</scope>
    <source>
        <strain evidence="5">D6</strain>
    </source>
</reference>
<proteinExistence type="predicted"/>
<feature type="compositionally biased region" description="Acidic residues" evidence="2">
    <location>
        <begin position="60"/>
        <end position="71"/>
    </location>
</feature>
<keyword evidence="1" id="KW-0175">Coiled coil</keyword>
<feature type="region of interest" description="Disordered" evidence="2">
    <location>
        <begin position="764"/>
        <end position="801"/>
    </location>
</feature>
<evidence type="ECO:0000256" key="3">
    <source>
        <dbReference type="SAM" id="SignalP"/>
    </source>
</evidence>
<dbReference type="PRINTS" id="PR00195">
    <property type="entry name" value="DYNAMIN"/>
</dbReference>
<keyword evidence="6" id="KW-1185">Reference proteome</keyword>
<dbReference type="PANTHER" id="PTHR11566">
    <property type="entry name" value="DYNAMIN"/>
    <property type="match status" value="1"/>
</dbReference>
<dbReference type="EMBL" id="CAICTM010000813">
    <property type="protein sequence ID" value="CAB9516894.1"/>
    <property type="molecule type" value="Genomic_DNA"/>
</dbReference>
<evidence type="ECO:0000259" key="4">
    <source>
        <dbReference type="PROSITE" id="PS51718"/>
    </source>
</evidence>
<dbReference type="PANTHER" id="PTHR11566:SF78">
    <property type="entry name" value="DYNAMIN-LIKE PROTEIN ARC5"/>
    <property type="match status" value="1"/>
</dbReference>
<dbReference type="InterPro" id="IPR027417">
    <property type="entry name" value="P-loop_NTPase"/>
</dbReference>
<dbReference type="GO" id="GO:0008017">
    <property type="term" value="F:microtubule binding"/>
    <property type="evidence" value="ECO:0007669"/>
    <property type="project" value="TreeGrafter"/>
</dbReference>
<dbReference type="CDD" id="cd08771">
    <property type="entry name" value="DLP_1"/>
    <property type="match status" value="1"/>
</dbReference>
<accession>A0A9N8EAS0</accession>
<keyword evidence="3" id="KW-0732">Signal</keyword>
<evidence type="ECO:0000313" key="6">
    <source>
        <dbReference type="Proteomes" id="UP001153069"/>
    </source>
</evidence>
<sequence>MAMKSNVPTIRRFLLISAPLWLNQAYGFTYPRGGADEFPSSMRSNDWELGDRNPSFPDSDSGDYSDSDYLSDDSGSNRRKGMEDMEDRDGFGNDDDDERSSFSFRSSFLGDMPADSKETMYEAYNQLHTLAQEYAKPFDAPAVVVVGHQSSGKSALIEALMGFQFNQVGGGTKTRRPVALRMQYNPKCSTPKWYLVGDDGVERPMSLKDIQDLIERENKRLERDPMRSFDPREINIRMEYKHCPNMILIDTPGLISAPRTPKGRTSSSTAMAQQRALQASAKEAERLVIEKMKCEDYIILCVEDTSDWKHGATREVVQKADPDLSRTVIVNTKFDTKLPQFGTPSDVEEFLRAQILDRISPHRLGGPFYTSVPSGRVGRVDGGSLLDQSNYMYNSDSAFVATCREAENTDRRSVVQRLSRMKYSNEVTNAAITSKIGLAKLRTFLEQRVDECYRRNVNKIIPMLQAEHNAAERRLKACEKELEALSVARLQEGAEAFCDDFCKSLQKAMAGSITAPASIFGETLGQEAAAAGSFHNVKNYPMAVSDRTWERLVDAEVGNRDHRLYGGAQYHRSLREFTLAAKCLRTPLITEDEIANAAGVGTTHDGVNFLHAACVIALEKARQSFEPMLGTLVVRMTHVMTRLCSVTEYMLREDRDRGKLSNFRKRVTGDGSGGDDAFLDRAEQAMDISQNPQFRELVRSIFENFVEECADKVILQCKDDVNAITKYVTWNLDQRGVGAITRSLPDQTNLFAVYQVAVKQKAIAERDESKSHNSNNKKRKGNNAVLTPIDSPKSVAPHDPHAMDRDFNNLVQIIEEASMTRQANRTNIVIGGLVQHIVNHWREQFCRAVITKFNCYFMLPFVDDFHRYIRTELQKLYTGTSGLSDVFDLSAARRALELHRDELQGECMANKQLQDKFQMCARMMRKQQDDDLINRVSSNANAAPPRKQ</sequence>
<dbReference type="Proteomes" id="UP001153069">
    <property type="component" value="Unassembled WGS sequence"/>
</dbReference>
<comment type="caution">
    <text evidence="5">The sequence shown here is derived from an EMBL/GenBank/DDBJ whole genome shotgun (WGS) entry which is preliminary data.</text>
</comment>
<dbReference type="Gene3D" id="3.40.50.300">
    <property type="entry name" value="P-loop containing nucleotide triphosphate hydrolases"/>
    <property type="match status" value="1"/>
</dbReference>
<feature type="coiled-coil region" evidence="1">
    <location>
        <begin position="461"/>
        <end position="488"/>
    </location>
</feature>
<dbReference type="InterPro" id="IPR001401">
    <property type="entry name" value="Dynamin_GTPase"/>
</dbReference>
<dbReference type="PROSITE" id="PS51718">
    <property type="entry name" value="G_DYNAMIN_2"/>
    <property type="match status" value="1"/>
</dbReference>
<dbReference type="AlphaFoldDB" id="A0A9N8EAS0"/>